<dbReference type="InterPro" id="IPR005496">
    <property type="entry name" value="Integral_membrane_TerC"/>
</dbReference>
<protein>
    <submittedName>
        <fullName evidence="7">Integral membrane protein</fullName>
    </submittedName>
</protein>
<feature type="transmembrane region" description="Helical" evidence="6">
    <location>
        <begin position="167"/>
        <end position="185"/>
    </location>
</feature>
<evidence type="ECO:0000256" key="4">
    <source>
        <dbReference type="ARBA" id="ARBA00022989"/>
    </source>
</evidence>
<feature type="transmembrane region" description="Helical" evidence="6">
    <location>
        <begin position="12"/>
        <end position="35"/>
    </location>
</feature>
<reference evidence="7" key="1">
    <citation type="submission" date="2020-02" db="EMBL/GenBank/DDBJ databases">
        <authorList>
            <person name="Meier V. D."/>
        </authorList>
    </citation>
    <scope>NUCLEOTIDE SEQUENCE</scope>
    <source>
        <strain evidence="7">AVDCRST_MAG80</strain>
    </source>
</reference>
<name>A0A6J4Q9A4_9ACTN</name>
<comment type="subcellular location">
    <subcellularLocation>
        <location evidence="1">Membrane</location>
        <topology evidence="1">Multi-pass membrane protein</topology>
    </subcellularLocation>
</comment>
<keyword evidence="4 6" id="KW-1133">Transmembrane helix</keyword>
<gene>
    <name evidence="7" type="ORF">AVDCRST_MAG80-1007</name>
</gene>
<dbReference type="NCBIfam" id="TIGR03717">
    <property type="entry name" value="R_switched_YjbE"/>
    <property type="match status" value="1"/>
</dbReference>
<dbReference type="GO" id="GO:0016020">
    <property type="term" value="C:membrane"/>
    <property type="evidence" value="ECO:0007669"/>
    <property type="project" value="UniProtKB-SubCell"/>
</dbReference>
<dbReference type="PANTHER" id="PTHR30238:SF4">
    <property type="entry name" value="SLL1022 PROTEIN"/>
    <property type="match status" value="1"/>
</dbReference>
<evidence type="ECO:0000256" key="1">
    <source>
        <dbReference type="ARBA" id="ARBA00004141"/>
    </source>
</evidence>
<organism evidence="7">
    <name type="scientific">uncultured Rubrobacteraceae bacterium</name>
    <dbReference type="NCBI Taxonomy" id="349277"/>
    <lineage>
        <taxon>Bacteria</taxon>
        <taxon>Bacillati</taxon>
        <taxon>Actinomycetota</taxon>
        <taxon>Rubrobacteria</taxon>
        <taxon>Rubrobacterales</taxon>
        <taxon>Rubrobacteraceae</taxon>
        <taxon>environmental samples</taxon>
    </lineage>
</organism>
<proteinExistence type="inferred from homology"/>
<accession>A0A6J4Q9A4</accession>
<dbReference type="PANTHER" id="PTHR30238">
    <property type="entry name" value="MEMBRANE BOUND PREDICTED REDOX MODULATOR"/>
    <property type="match status" value="1"/>
</dbReference>
<dbReference type="EMBL" id="CADCVC010000085">
    <property type="protein sequence ID" value="CAA9437253.1"/>
    <property type="molecule type" value="Genomic_DNA"/>
</dbReference>
<feature type="transmembrane region" description="Helical" evidence="6">
    <location>
        <begin position="205"/>
        <end position="221"/>
    </location>
</feature>
<sequence length="230" mass="24581">MPEFLSGELFARFLGILAIDLILSGDNAVVIALAVRQLKGDTRRKAIILGATGAVLLRLFFAAIVTFLLQIPLLQAVGGALLLWVAWKLIHDSPGGEEENSRAGGNLWEAVRIIIIADVVMSLDNVVALVGVSGGNLALLVFGLALTIPLIIWGSTLLSALLDRWRWLVYAGAGILVYVAVEMLFEDPVVHDLVGDSLQGLETPIGVISTVAFVAFAWLWSRRGTKSAAS</sequence>
<keyword evidence="5 6" id="KW-0472">Membrane</keyword>
<keyword evidence="3 6" id="KW-0812">Transmembrane</keyword>
<dbReference type="Pfam" id="PF03741">
    <property type="entry name" value="TerC"/>
    <property type="match status" value="1"/>
</dbReference>
<dbReference type="AlphaFoldDB" id="A0A6J4Q9A4"/>
<evidence type="ECO:0000256" key="5">
    <source>
        <dbReference type="ARBA" id="ARBA00023136"/>
    </source>
</evidence>
<evidence type="ECO:0000256" key="2">
    <source>
        <dbReference type="ARBA" id="ARBA00007511"/>
    </source>
</evidence>
<evidence type="ECO:0000256" key="3">
    <source>
        <dbReference type="ARBA" id="ARBA00022692"/>
    </source>
</evidence>
<evidence type="ECO:0000256" key="6">
    <source>
        <dbReference type="SAM" id="Phobius"/>
    </source>
</evidence>
<comment type="similarity">
    <text evidence="2">Belongs to the TerC family.</text>
</comment>
<evidence type="ECO:0000313" key="7">
    <source>
        <dbReference type="EMBL" id="CAA9437253.1"/>
    </source>
</evidence>
<feature type="transmembrane region" description="Helical" evidence="6">
    <location>
        <begin position="137"/>
        <end position="160"/>
    </location>
</feature>
<dbReference type="InterPro" id="IPR022301">
    <property type="entry name" value="Integral_membrane_YjbE"/>
</dbReference>
<feature type="transmembrane region" description="Helical" evidence="6">
    <location>
        <begin position="47"/>
        <end position="67"/>
    </location>
</feature>